<evidence type="ECO:0000256" key="3">
    <source>
        <dbReference type="ARBA" id="ARBA00022692"/>
    </source>
</evidence>
<evidence type="ECO:0000259" key="7">
    <source>
        <dbReference type="Pfam" id="PF20519"/>
    </source>
</evidence>
<keyword evidence="3 6" id="KW-0812">Transmembrane</keyword>
<dbReference type="GO" id="GO:0005262">
    <property type="term" value="F:calcium channel activity"/>
    <property type="evidence" value="ECO:0007669"/>
    <property type="project" value="TreeGrafter"/>
</dbReference>
<feature type="transmembrane region" description="Helical" evidence="6">
    <location>
        <begin position="332"/>
        <end position="352"/>
    </location>
</feature>
<keyword evidence="5 6" id="KW-0472">Membrane</keyword>
<dbReference type="InterPro" id="IPR051223">
    <property type="entry name" value="Polycystin"/>
</dbReference>
<keyword evidence="4 6" id="KW-1133">Transmembrane helix</keyword>
<evidence type="ECO:0000256" key="2">
    <source>
        <dbReference type="ARBA" id="ARBA00007200"/>
    </source>
</evidence>
<comment type="similarity">
    <text evidence="2">Belongs to the polycystin family.</text>
</comment>
<dbReference type="PANTHER" id="PTHR10877:SF183">
    <property type="entry name" value="AT14535P-RELATED"/>
    <property type="match status" value="1"/>
</dbReference>
<organism evidence="8 9">
    <name type="scientific">Portunus trituberculatus</name>
    <name type="common">Swimming crab</name>
    <name type="synonym">Neptunus trituberculatus</name>
    <dbReference type="NCBI Taxonomy" id="210409"/>
    <lineage>
        <taxon>Eukaryota</taxon>
        <taxon>Metazoa</taxon>
        <taxon>Ecdysozoa</taxon>
        <taxon>Arthropoda</taxon>
        <taxon>Crustacea</taxon>
        <taxon>Multicrustacea</taxon>
        <taxon>Malacostraca</taxon>
        <taxon>Eumalacostraca</taxon>
        <taxon>Eucarida</taxon>
        <taxon>Decapoda</taxon>
        <taxon>Pleocyemata</taxon>
        <taxon>Brachyura</taxon>
        <taxon>Eubrachyura</taxon>
        <taxon>Portunoidea</taxon>
        <taxon>Portunidae</taxon>
        <taxon>Portuninae</taxon>
        <taxon>Portunus</taxon>
    </lineage>
</organism>
<proteinExistence type="inferred from homology"/>
<feature type="domain" description="Polycystin" evidence="7">
    <location>
        <begin position="147"/>
        <end position="217"/>
    </location>
</feature>
<dbReference type="AlphaFoldDB" id="A0A5B7H9L6"/>
<comment type="subcellular location">
    <subcellularLocation>
        <location evidence="1">Membrane</location>
        <topology evidence="1">Multi-pass membrane protein</topology>
    </subcellularLocation>
</comment>
<dbReference type="PANTHER" id="PTHR10877">
    <property type="entry name" value="POLYCYSTIN FAMILY MEMBER"/>
    <property type="match status" value="1"/>
</dbReference>
<evidence type="ECO:0000256" key="6">
    <source>
        <dbReference type="SAM" id="Phobius"/>
    </source>
</evidence>
<sequence>MMKDRKTVVGWVACSVGWFAPLLGMVLIILSNCPMRRAVGYDTQLFLLNEVLTDKTVDIWKSIKELVVYLSRGVNNIQQVGATRLWTSRNENFKTCVCWPSTNPLPPPYSDCLSMATLDFPAHPCAPYHPATDGWVKRPMEGLHRFSGKQKDYRYSGFYIDLNLDQDANLVALNQYQEHDWLDWNTDAIVLEAVLYDSAASCIIYVQVGFERDPFRMWKSTVWAWTVCKMCQKENEWIHSLLKVTMVVHMVALLVDVPWSRLKTLSLRSRAVFWPRKTLLLNLVVLVLYWTVVGIEHIVHYRMALVWQVPLIGKSVFPSTIATGITNLVDNFIFLLVILTILQVVQVCAWIFSELGPAMVRLVYLLAIFAVIAAPFSVTMHQLGMSVPNFSTVEDSFLAVTVAFLGEIEVTDLLAATQITGLVMYVLLFTVFKLLLFPFVALVLTDSPDPDQASDSRAGSKRLPNEVSEHWDFSDRLATLLSQVRCADHPSTN</sequence>
<reference evidence="8 9" key="1">
    <citation type="submission" date="2019-05" db="EMBL/GenBank/DDBJ databases">
        <title>Another draft genome of Portunus trituberculatus and its Hox gene families provides insights of decapod evolution.</title>
        <authorList>
            <person name="Jeong J.-H."/>
            <person name="Song I."/>
            <person name="Kim S."/>
            <person name="Choi T."/>
            <person name="Kim D."/>
            <person name="Ryu S."/>
            <person name="Kim W."/>
        </authorList>
    </citation>
    <scope>NUCLEOTIDE SEQUENCE [LARGE SCALE GENOMIC DNA]</scope>
    <source>
        <tissue evidence="8">Muscle</tissue>
    </source>
</reference>
<accession>A0A5B7H9L6</accession>
<feature type="transmembrane region" description="Helical" evidence="6">
    <location>
        <begin position="237"/>
        <end position="259"/>
    </location>
</feature>
<dbReference type="Proteomes" id="UP000324222">
    <property type="component" value="Unassembled WGS sequence"/>
</dbReference>
<gene>
    <name evidence="8" type="ORF">E2C01_061008</name>
</gene>
<dbReference type="GO" id="GO:0050982">
    <property type="term" value="P:detection of mechanical stimulus"/>
    <property type="evidence" value="ECO:0007669"/>
    <property type="project" value="TreeGrafter"/>
</dbReference>
<protein>
    <recommendedName>
        <fullName evidence="7">Polycystin domain-containing protein</fullName>
    </recommendedName>
</protein>
<dbReference type="EMBL" id="VSRR010025416">
    <property type="protein sequence ID" value="MPC66853.1"/>
    <property type="molecule type" value="Genomic_DNA"/>
</dbReference>
<dbReference type="Pfam" id="PF20519">
    <property type="entry name" value="Polycystin_dom"/>
    <property type="match status" value="1"/>
</dbReference>
<feature type="transmembrane region" description="Helical" evidence="6">
    <location>
        <begin position="279"/>
        <end position="299"/>
    </location>
</feature>
<dbReference type="GO" id="GO:0016020">
    <property type="term" value="C:membrane"/>
    <property type="evidence" value="ECO:0007669"/>
    <property type="project" value="UniProtKB-SubCell"/>
</dbReference>
<feature type="transmembrane region" description="Helical" evidence="6">
    <location>
        <begin position="422"/>
        <end position="444"/>
    </location>
</feature>
<evidence type="ECO:0000313" key="9">
    <source>
        <dbReference type="Proteomes" id="UP000324222"/>
    </source>
</evidence>
<evidence type="ECO:0000256" key="1">
    <source>
        <dbReference type="ARBA" id="ARBA00004141"/>
    </source>
</evidence>
<keyword evidence="9" id="KW-1185">Reference proteome</keyword>
<name>A0A5B7H9L6_PORTR</name>
<feature type="transmembrane region" description="Helical" evidence="6">
    <location>
        <begin position="364"/>
        <end position="384"/>
    </location>
</feature>
<comment type="caution">
    <text evidence="8">The sequence shown here is derived from an EMBL/GenBank/DDBJ whole genome shotgun (WGS) entry which is preliminary data.</text>
</comment>
<dbReference type="InterPro" id="IPR046791">
    <property type="entry name" value="Polycystin_dom"/>
</dbReference>
<evidence type="ECO:0000256" key="4">
    <source>
        <dbReference type="ARBA" id="ARBA00022989"/>
    </source>
</evidence>
<evidence type="ECO:0000256" key="5">
    <source>
        <dbReference type="ARBA" id="ARBA00023136"/>
    </source>
</evidence>
<evidence type="ECO:0000313" key="8">
    <source>
        <dbReference type="EMBL" id="MPC66853.1"/>
    </source>
</evidence>